<sequence length="67" mass="7203">MASLPLACARFPGSAQHRDPVPAVSSGHSGDRSPYGTSLRGPDNVITDWPISDHMQTAFLQPLRTTE</sequence>
<feature type="region of interest" description="Disordered" evidence="1">
    <location>
        <begin position="12"/>
        <end position="41"/>
    </location>
</feature>
<evidence type="ECO:0000256" key="1">
    <source>
        <dbReference type="SAM" id="MobiDB-lite"/>
    </source>
</evidence>
<proteinExistence type="predicted"/>
<evidence type="ECO:0000313" key="3">
    <source>
        <dbReference type="Proteomes" id="UP001162483"/>
    </source>
</evidence>
<organism evidence="2 3">
    <name type="scientific">Staurois parvus</name>
    <dbReference type="NCBI Taxonomy" id="386267"/>
    <lineage>
        <taxon>Eukaryota</taxon>
        <taxon>Metazoa</taxon>
        <taxon>Chordata</taxon>
        <taxon>Craniata</taxon>
        <taxon>Vertebrata</taxon>
        <taxon>Euteleostomi</taxon>
        <taxon>Amphibia</taxon>
        <taxon>Batrachia</taxon>
        <taxon>Anura</taxon>
        <taxon>Neobatrachia</taxon>
        <taxon>Ranoidea</taxon>
        <taxon>Ranidae</taxon>
        <taxon>Staurois</taxon>
    </lineage>
</organism>
<protein>
    <submittedName>
        <fullName evidence="2">Uncharacterized protein</fullName>
    </submittedName>
</protein>
<keyword evidence="3" id="KW-1185">Reference proteome</keyword>
<reference evidence="2" key="1">
    <citation type="submission" date="2023-05" db="EMBL/GenBank/DDBJ databases">
        <authorList>
            <person name="Stuckert A."/>
        </authorList>
    </citation>
    <scope>NUCLEOTIDE SEQUENCE</scope>
</reference>
<dbReference type="Proteomes" id="UP001162483">
    <property type="component" value="Unassembled WGS sequence"/>
</dbReference>
<name>A0ABN9EV74_9NEOB</name>
<gene>
    <name evidence="2" type="ORF">SPARVUS_LOCUS10785148</name>
</gene>
<evidence type="ECO:0000313" key="2">
    <source>
        <dbReference type="EMBL" id="CAI9588673.1"/>
    </source>
</evidence>
<dbReference type="EMBL" id="CATNWA010015979">
    <property type="protein sequence ID" value="CAI9588673.1"/>
    <property type="molecule type" value="Genomic_DNA"/>
</dbReference>
<accession>A0ABN9EV74</accession>
<comment type="caution">
    <text evidence="2">The sequence shown here is derived from an EMBL/GenBank/DDBJ whole genome shotgun (WGS) entry which is preliminary data.</text>
</comment>